<dbReference type="RefSeq" id="WP_130491552.1">
    <property type="nucleotide sequence ID" value="NZ_SGXD01000001.1"/>
</dbReference>
<feature type="transmembrane region" description="Helical" evidence="6">
    <location>
        <begin position="62"/>
        <end position="82"/>
    </location>
</feature>
<accession>A0A4V2F540</accession>
<feature type="transmembrane region" description="Helical" evidence="6">
    <location>
        <begin position="379"/>
        <end position="406"/>
    </location>
</feature>
<feature type="region of interest" description="Disordered" evidence="5">
    <location>
        <begin position="1"/>
        <end position="20"/>
    </location>
</feature>
<dbReference type="PANTHER" id="PTHR42718:SF39">
    <property type="entry name" value="ACTINORHODIN TRANSPORTER-RELATED"/>
    <property type="match status" value="1"/>
</dbReference>
<evidence type="ECO:0000256" key="1">
    <source>
        <dbReference type="ARBA" id="ARBA00004651"/>
    </source>
</evidence>
<dbReference type="Pfam" id="PF07690">
    <property type="entry name" value="MFS_1"/>
    <property type="match status" value="1"/>
</dbReference>
<comment type="caution">
    <text evidence="8">The sequence shown here is derived from an EMBL/GenBank/DDBJ whole genome shotgun (WGS) entry which is preliminary data.</text>
</comment>
<dbReference type="EMBL" id="SGXD01000001">
    <property type="protein sequence ID" value="RZS91489.1"/>
    <property type="molecule type" value="Genomic_DNA"/>
</dbReference>
<feature type="transmembrane region" description="Helical" evidence="6">
    <location>
        <begin position="119"/>
        <end position="140"/>
    </location>
</feature>
<keyword evidence="9" id="KW-1185">Reference proteome</keyword>
<sequence>MTTSTTTPRIPSARPTVSEPRPDRRWLVLGLLVTGLFMAMVDATIVNVALGSIRADLDVSGAGLELVVSGYTIAYAMLLITGARLGDLLGARRIFLTGLAVFTAASLVCGVAPTTGVLIAARFVQGAGAAGMVPQILAVIQQRFTGPDRARALSVYGAVIAGGAVCGQVLGGLLVSADLFGTGWRPAFLVNVPVGLALLVLVPRFVPSDHVPRGRRLDLPGLVTASGGVLLVVLPLVLGREEGWPAWTWASMAVGAVLLVAFVVVERRVAARGGDPLLDVSVVRTPGMRGGFVALGAGMLAYGGFLFATSLHLQAGLGDSALHAGLVFAPAAATFGSVGYAWRSLPARLHPWLPVVGLPVAGLGYALLALTLHGGSQPLALLVPVQLVTGVGMGLTFSPLLTLSLVRVPVVRAADASGLLATTFQLSLVLGVTLIGGRYLDLAPSGTGSAVAEALVVCALVTLVGTAGAYAVAREARRR</sequence>
<dbReference type="InterPro" id="IPR020846">
    <property type="entry name" value="MFS_dom"/>
</dbReference>
<evidence type="ECO:0000256" key="5">
    <source>
        <dbReference type="SAM" id="MobiDB-lite"/>
    </source>
</evidence>
<dbReference type="CDD" id="cd17321">
    <property type="entry name" value="MFS_MMR_MDR_like"/>
    <property type="match status" value="1"/>
</dbReference>
<reference evidence="8 9" key="1">
    <citation type="submission" date="2019-02" db="EMBL/GenBank/DDBJ databases">
        <title>Genomic Encyclopedia of Type Strains, Phase IV (KMG-IV): sequencing the most valuable type-strain genomes for metagenomic binning, comparative biology and taxonomic classification.</title>
        <authorList>
            <person name="Goeker M."/>
        </authorList>
    </citation>
    <scope>NUCLEOTIDE SEQUENCE [LARGE SCALE GENOMIC DNA]</scope>
    <source>
        <strain evidence="8 9">DSM 45622</strain>
    </source>
</reference>
<dbReference type="GO" id="GO:0005886">
    <property type="term" value="C:plasma membrane"/>
    <property type="evidence" value="ECO:0007669"/>
    <property type="project" value="UniProtKB-SubCell"/>
</dbReference>
<feature type="transmembrane region" description="Helical" evidence="6">
    <location>
        <begin position="152"/>
        <end position="175"/>
    </location>
</feature>
<feature type="transmembrane region" description="Helical" evidence="6">
    <location>
        <begin position="352"/>
        <end position="373"/>
    </location>
</feature>
<dbReference type="OrthoDB" id="4532109at2"/>
<feature type="transmembrane region" description="Helical" evidence="6">
    <location>
        <begin position="94"/>
        <end position="113"/>
    </location>
</feature>
<dbReference type="PRINTS" id="PR01036">
    <property type="entry name" value="TCRTETB"/>
</dbReference>
<dbReference type="PANTHER" id="PTHR42718">
    <property type="entry name" value="MAJOR FACILITATOR SUPERFAMILY MULTIDRUG TRANSPORTER MFSC"/>
    <property type="match status" value="1"/>
</dbReference>
<evidence type="ECO:0000256" key="2">
    <source>
        <dbReference type="ARBA" id="ARBA00022692"/>
    </source>
</evidence>
<dbReference type="GO" id="GO:0022857">
    <property type="term" value="F:transmembrane transporter activity"/>
    <property type="evidence" value="ECO:0007669"/>
    <property type="project" value="InterPro"/>
</dbReference>
<comment type="subcellular location">
    <subcellularLocation>
        <location evidence="1">Cell membrane</location>
        <topology evidence="1">Multi-pass membrane protein</topology>
    </subcellularLocation>
</comment>
<keyword evidence="2 6" id="KW-0812">Transmembrane</keyword>
<dbReference type="Proteomes" id="UP000293638">
    <property type="component" value="Unassembled WGS sequence"/>
</dbReference>
<dbReference type="SUPFAM" id="SSF103473">
    <property type="entry name" value="MFS general substrate transporter"/>
    <property type="match status" value="1"/>
</dbReference>
<dbReference type="Gene3D" id="1.20.1720.10">
    <property type="entry name" value="Multidrug resistance protein D"/>
    <property type="match status" value="1"/>
</dbReference>
<dbReference type="PROSITE" id="PS50850">
    <property type="entry name" value="MFS"/>
    <property type="match status" value="1"/>
</dbReference>
<feature type="transmembrane region" description="Helical" evidence="6">
    <location>
        <begin position="321"/>
        <end position="340"/>
    </location>
</feature>
<feature type="transmembrane region" description="Helical" evidence="6">
    <location>
        <begin position="292"/>
        <end position="315"/>
    </location>
</feature>
<feature type="transmembrane region" description="Helical" evidence="6">
    <location>
        <begin position="187"/>
        <end position="207"/>
    </location>
</feature>
<feature type="transmembrane region" description="Helical" evidence="6">
    <location>
        <begin position="244"/>
        <end position="265"/>
    </location>
</feature>
<dbReference type="Gene3D" id="1.20.1250.20">
    <property type="entry name" value="MFS general substrate transporter like domains"/>
    <property type="match status" value="1"/>
</dbReference>
<evidence type="ECO:0000313" key="8">
    <source>
        <dbReference type="EMBL" id="RZS91489.1"/>
    </source>
</evidence>
<evidence type="ECO:0000256" key="3">
    <source>
        <dbReference type="ARBA" id="ARBA00022989"/>
    </source>
</evidence>
<feature type="transmembrane region" description="Helical" evidence="6">
    <location>
        <begin position="219"/>
        <end position="238"/>
    </location>
</feature>
<feature type="transmembrane region" description="Helical" evidence="6">
    <location>
        <begin position="452"/>
        <end position="473"/>
    </location>
</feature>
<evidence type="ECO:0000256" key="4">
    <source>
        <dbReference type="ARBA" id="ARBA00023136"/>
    </source>
</evidence>
<keyword evidence="3 6" id="KW-1133">Transmembrane helix</keyword>
<protein>
    <submittedName>
        <fullName evidence="8">MFS transporter</fullName>
    </submittedName>
</protein>
<dbReference type="AlphaFoldDB" id="A0A4V2F540"/>
<dbReference type="InterPro" id="IPR036259">
    <property type="entry name" value="MFS_trans_sf"/>
</dbReference>
<feature type="transmembrane region" description="Helical" evidence="6">
    <location>
        <begin position="418"/>
        <end position="440"/>
    </location>
</feature>
<evidence type="ECO:0000259" key="7">
    <source>
        <dbReference type="PROSITE" id="PS50850"/>
    </source>
</evidence>
<gene>
    <name evidence="8" type="ORF">EV189_0731</name>
</gene>
<organism evidence="8 9">
    <name type="scientific">Motilibacter rhizosphaerae</name>
    <dbReference type="NCBI Taxonomy" id="598652"/>
    <lineage>
        <taxon>Bacteria</taxon>
        <taxon>Bacillati</taxon>
        <taxon>Actinomycetota</taxon>
        <taxon>Actinomycetes</taxon>
        <taxon>Motilibacterales</taxon>
        <taxon>Motilibacteraceae</taxon>
        <taxon>Motilibacter</taxon>
    </lineage>
</organism>
<proteinExistence type="predicted"/>
<dbReference type="InterPro" id="IPR011701">
    <property type="entry name" value="MFS"/>
</dbReference>
<evidence type="ECO:0000256" key="6">
    <source>
        <dbReference type="SAM" id="Phobius"/>
    </source>
</evidence>
<name>A0A4V2F540_9ACTN</name>
<keyword evidence="4 6" id="KW-0472">Membrane</keyword>
<evidence type="ECO:0000313" key="9">
    <source>
        <dbReference type="Proteomes" id="UP000293638"/>
    </source>
</evidence>
<feature type="domain" description="Major facilitator superfamily (MFS) profile" evidence="7">
    <location>
        <begin position="28"/>
        <end position="477"/>
    </location>
</feature>
<feature type="transmembrane region" description="Helical" evidence="6">
    <location>
        <begin position="26"/>
        <end position="50"/>
    </location>
</feature>